<evidence type="ECO:0000256" key="4">
    <source>
        <dbReference type="ARBA" id="ARBA00022729"/>
    </source>
</evidence>
<evidence type="ECO:0000313" key="9">
    <source>
        <dbReference type="Proteomes" id="UP001302126"/>
    </source>
</evidence>
<feature type="region of interest" description="Disordered" evidence="6">
    <location>
        <begin position="335"/>
        <end position="380"/>
    </location>
</feature>
<evidence type="ECO:0000256" key="6">
    <source>
        <dbReference type="SAM" id="MobiDB-lite"/>
    </source>
</evidence>
<keyword evidence="3" id="KW-0964">Secreted</keyword>
<keyword evidence="5" id="KW-0325">Glycoprotein</keyword>
<evidence type="ECO:0000256" key="7">
    <source>
        <dbReference type="SAM" id="SignalP"/>
    </source>
</evidence>
<name>A0AAN6WXP3_9PEZI</name>
<accession>A0AAN6WXP3</accession>
<feature type="signal peptide" evidence="7">
    <location>
        <begin position="1"/>
        <end position="18"/>
    </location>
</feature>
<gene>
    <name evidence="8" type="ORF">QBC35DRAFT_383456</name>
</gene>
<keyword evidence="4 7" id="KW-0732">Signal</keyword>
<evidence type="ECO:0000256" key="5">
    <source>
        <dbReference type="ARBA" id="ARBA00023180"/>
    </source>
</evidence>
<dbReference type="InterPro" id="IPR051648">
    <property type="entry name" value="CWI-Assembly_Regulator"/>
</dbReference>
<feature type="compositionally biased region" description="Polar residues" evidence="6">
    <location>
        <begin position="348"/>
        <end position="360"/>
    </location>
</feature>
<protein>
    <submittedName>
        <fullName evidence="8">Uncharacterized protein</fullName>
    </submittedName>
</protein>
<dbReference type="Pfam" id="PF12454">
    <property type="entry name" value="Ecm33"/>
    <property type="match status" value="1"/>
</dbReference>
<dbReference type="AlphaFoldDB" id="A0AAN6WXP3"/>
<reference evidence="8" key="2">
    <citation type="submission" date="2023-05" db="EMBL/GenBank/DDBJ databases">
        <authorList>
            <consortium name="Lawrence Berkeley National Laboratory"/>
            <person name="Steindorff A."/>
            <person name="Hensen N."/>
            <person name="Bonometti L."/>
            <person name="Westerberg I."/>
            <person name="Brannstrom I.O."/>
            <person name="Guillou S."/>
            <person name="Cros-Aarteil S."/>
            <person name="Calhoun S."/>
            <person name="Haridas S."/>
            <person name="Kuo A."/>
            <person name="Mondo S."/>
            <person name="Pangilinan J."/>
            <person name="Riley R."/>
            <person name="Labutti K."/>
            <person name="Andreopoulos B."/>
            <person name="Lipzen A."/>
            <person name="Chen C."/>
            <person name="Yanf M."/>
            <person name="Daum C."/>
            <person name="Ng V."/>
            <person name="Clum A."/>
            <person name="Ohm R."/>
            <person name="Martin F."/>
            <person name="Silar P."/>
            <person name="Natvig D."/>
            <person name="Lalanne C."/>
            <person name="Gautier V."/>
            <person name="Ament-Velasquez S.L."/>
            <person name="Kruys A."/>
            <person name="Hutchinson M.I."/>
            <person name="Powell A.J."/>
            <person name="Barry K."/>
            <person name="Miller A.N."/>
            <person name="Grigoriev I.V."/>
            <person name="Debuchy R."/>
            <person name="Gladieux P."/>
            <person name="Thoren M.H."/>
            <person name="Johannesson H."/>
        </authorList>
    </citation>
    <scope>NUCLEOTIDE SEQUENCE</scope>
    <source>
        <strain evidence="8">PSN309</strain>
    </source>
</reference>
<dbReference type="GO" id="GO:0009986">
    <property type="term" value="C:cell surface"/>
    <property type="evidence" value="ECO:0007669"/>
    <property type="project" value="TreeGrafter"/>
</dbReference>
<feature type="compositionally biased region" description="Gly residues" evidence="6">
    <location>
        <begin position="369"/>
        <end position="378"/>
    </location>
</feature>
<evidence type="ECO:0000256" key="2">
    <source>
        <dbReference type="ARBA" id="ARBA00022512"/>
    </source>
</evidence>
<dbReference type="Proteomes" id="UP001302126">
    <property type="component" value="Unassembled WGS sequence"/>
</dbReference>
<dbReference type="SUPFAM" id="SSF52058">
    <property type="entry name" value="L domain-like"/>
    <property type="match status" value="2"/>
</dbReference>
<proteinExistence type="predicted"/>
<dbReference type="GO" id="GO:0005886">
    <property type="term" value="C:plasma membrane"/>
    <property type="evidence" value="ECO:0007669"/>
    <property type="project" value="TreeGrafter"/>
</dbReference>
<dbReference type="PANTHER" id="PTHR31018:SF3">
    <property type="entry name" value="RECEPTOR PROTEIN-TYROSINE KINASE"/>
    <property type="match status" value="1"/>
</dbReference>
<evidence type="ECO:0000256" key="3">
    <source>
        <dbReference type="ARBA" id="ARBA00022525"/>
    </source>
</evidence>
<comment type="subcellular location">
    <subcellularLocation>
        <location evidence="1">Secreted</location>
        <location evidence="1">Cell wall</location>
    </subcellularLocation>
</comment>
<comment type="caution">
    <text evidence="8">The sequence shown here is derived from an EMBL/GenBank/DDBJ whole genome shotgun (WGS) entry which is preliminary data.</text>
</comment>
<dbReference type="GO" id="GO:0031505">
    <property type="term" value="P:fungal-type cell wall organization"/>
    <property type="evidence" value="ECO:0007669"/>
    <property type="project" value="TreeGrafter"/>
</dbReference>
<dbReference type="GO" id="GO:0009277">
    <property type="term" value="C:fungal-type cell wall"/>
    <property type="evidence" value="ECO:0007669"/>
    <property type="project" value="TreeGrafter"/>
</dbReference>
<keyword evidence="2" id="KW-0134">Cell wall</keyword>
<keyword evidence="9" id="KW-1185">Reference proteome</keyword>
<dbReference type="InterPro" id="IPR036941">
    <property type="entry name" value="Rcpt_L-dom_sf"/>
</dbReference>
<evidence type="ECO:0000256" key="1">
    <source>
        <dbReference type="ARBA" id="ARBA00004191"/>
    </source>
</evidence>
<dbReference type="EMBL" id="MU864393">
    <property type="protein sequence ID" value="KAK4188052.1"/>
    <property type="molecule type" value="Genomic_DNA"/>
</dbReference>
<dbReference type="Gene3D" id="3.80.20.20">
    <property type="entry name" value="Receptor L-domain"/>
    <property type="match status" value="2"/>
</dbReference>
<sequence>MLVKTLLPAFVAIGSAAAQSGTCTANGGTTTINSQADATQMASCKTLKGDVVIGTNAGPAIDISGPGEITGALRILNNGLIESFTSNDLTKVGGEFRIQNTTKLSSLNMPKLTSAKTIQWQSVTSLENPTLGPLTSADEIIISDTVLRTLDAFQLKTTRKMDINNNPRLTKFNMGLQNLGEIMALQANGLRDQGIDVDLPNLVWIANMTIANVSTFEVPSLRVVNGSARFDSNFFESFSAPNLTALTSGDLSFIGNAQLTNLTFPKLTNIGGGLLVANNTALEKIDGFPELTHVGGAVKLRGSFDEAELPSLENVKGTFDASSTTDIDSSCKEFEKHAPQGEGGNGDVQGSLTCTSNNTRANEETGTDIVGGGSGGSGDDGENGAVGMSLNSALFGLVALAGFAVAL</sequence>
<evidence type="ECO:0000313" key="8">
    <source>
        <dbReference type="EMBL" id="KAK4188052.1"/>
    </source>
</evidence>
<organism evidence="8 9">
    <name type="scientific">Podospora australis</name>
    <dbReference type="NCBI Taxonomy" id="1536484"/>
    <lineage>
        <taxon>Eukaryota</taxon>
        <taxon>Fungi</taxon>
        <taxon>Dikarya</taxon>
        <taxon>Ascomycota</taxon>
        <taxon>Pezizomycotina</taxon>
        <taxon>Sordariomycetes</taxon>
        <taxon>Sordariomycetidae</taxon>
        <taxon>Sordariales</taxon>
        <taxon>Podosporaceae</taxon>
        <taxon>Podospora</taxon>
    </lineage>
</organism>
<reference evidence="8" key="1">
    <citation type="journal article" date="2023" name="Mol. Phylogenet. Evol.">
        <title>Genome-scale phylogeny and comparative genomics of the fungal order Sordariales.</title>
        <authorList>
            <person name="Hensen N."/>
            <person name="Bonometti L."/>
            <person name="Westerberg I."/>
            <person name="Brannstrom I.O."/>
            <person name="Guillou S."/>
            <person name="Cros-Aarteil S."/>
            <person name="Calhoun S."/>
            <person name="Haridas S."/>
            <person name="Kuo A."/>
            <person name="Mondo S."/>
            <person name="Pangilinan J."/>
            <person name="Riley R."/>
            <person name="LaButti K."/>
            <person name="Andreopoulos B."/>
            <person name="Lipzen A."/>
            <person name="Chen C."/>
            <person name="Yan M."/>
            <person name="Daum C."/>
            <person name="Ng V."/>
            <person name="Clum A."/>
            <person name="Steindorff A."/>
            <person name="Ohm R.A."/>
            <person name="Martin F."/>
            <person name="Silar P."/>
            <person name="Natvig D.O."/>
            <person name="Lalanne C."/>
            <person name="Gautier V."/>
            <person name="Ament-Velasquez S.L."/>
            <person name="Kruys A."/>
            <person name="Hutchinson M.I."/>
            <person name="Powell A.J."/>
            <person name="Barry K."/>
            <person name="Miller A.N."/>
            <person name="Grigoriev I.V."/>
            <person name="Debuchy R."/>
            <person name="Gladieux P."/>
            <person name="Hiltunen Thoren M."/>
            <person name="Johannesson H."/>
        </authorList>
    </citation>
    <scope>NUCLEOTIDE SEQUENCE</scope>
    <source>
        <strain evidence="8">PSN309</strain>
    </source>
</reference>
<dbReference type="PANTHER" id="PTHR31018">
    <property type="entry name" value="SPORULATION-SPECIFIC PROTEIN-RELATED"/>
    <property type="match status" value="1"/>
</dbReference>
<feature type="chain" id="PRO_5042886929" evidence="7">
    <location>
        <begin position="19"/>
        <end position="407"/>
    </location>
</feature>